<sequence>MAAKISNGENHVAKNLQVFARIRLGEISDVSHMHKLIYQLAVFERFEHLFEVIEESLSATLFKSPPFQSITCFILEVSRHPFPQDKHSKNLNYTLITKIVDVKEPINDSDSKVFKVGIAGHDIVVVGWVVGEIGIPTLSSSQIIQFFLAKQGFHVDNLFVREFYRGRGFGKMLLSAVATQDVKLGFVASIGFV</sequence>
<dbReference type="Proteomes" id="UP001177140">
    <property type="component" value="Unassembled WGS sequence"/>
</dbReference>
<comment type="caution">
    <text evidence="4">The sequence shown here is derived from an EMBL/GenBank/DDBJ whole genome shotgun (WGS) entry which is preliminary data.</text>
</comment>
<organism evidence="4 5">
    <name type="scientific">Papaver nudicaule</name>
    <name type="common">Iceland poppy</name>
    <dbReference type="NCBI Taxonomy" id="74823"/>
    <lineage>
        <taxon>Eukaryota</taxon>
        <taxon>Viridiplantae</taxon>
        <taxon>Streptophyta</taxon>
        <taxon>Embryophyta</taxon>
        <taxon>Tracheophyta</taxon>
        <taxon>Spermatophyta</taxon>
        <taxon>Magnoliopsida</taxon>
        <taxon>Ranunculales</taxon>
        <taxon>Papaveraceae</taxon>
        <taxon>Papaveroideae</taxon>
        <taxon>Papaver</taxon>
    </lineage>
</organism>
<dbReference type="GO" id="GO:0008080">
    <property type="term" value="F:N-acetyltransferase activity"/>
    <property type="evidence" value="ECO:0007669"/>
    <property type="project" value="TreeGrafter"/>
</dbReference>
<feature type="domain" description="N-acetyltransferase" evidence="3">
    <location>
        <begin position="119"/>
        <end position="182"/>
    </location>
</feature>
<reference evidence="4" key="1">
    <citation type="submission" date="2022-03" db="EMBL/GenBank/DDBJ databases">
        <title>A functionally conserved STORR gene fusion in Papaver species that diverged 16.8 million years ago.</title>
        <authorList>
            <person name="Catania T."/>
        </authorList>
    </citation>
    <scope>NUCLEOTIDE SEQUENCE</scope>
    <source>
        <strain evidence="4">S-191538</strain>
    </source>
</reference>
<keyword evidence="2" id="KW-0012">Acyltransferase</keyword>
<dbReference type="InterPro" id="IPR051016">
    <property type="entry name" value="Diverse_Substrate_AcTransf"/>
</dbReference>
<dbReference type="Pfam" id="PF00583">
    <property type="entry name" value="Acetyltransf_1"/>
    <property type="match status" value="1"/>
</dbReference>
<dbReference type="PANTHER" id="PTHR10545">
    <property type="entry name" value="DIAMINE N-ACETYLTRANSFERASE"/>
    <property type="match status" value="1"/>
</dbReference>
<dbReference type="PANTHER" id="PTHR10545:SF29">
    <property type="entry name" value="GH14572P-RELATED"/>
    <property type="match status" value="1"/>
</dbReference>
<gene>
    <name evidence="4" type="ORF">MKW94_008511</name>
</gene>
<dbReference type="AlphaFoldDB" id="A0AA41RQJ4"/>
<name>A0AA41RQJ4_PAPNU</name>
<protein>
    <recommendedName>
        <fullName evidence="3">N-acetyltransferase domain-containing protein</fullName>
    </recommendedName>
</protein>
<keyword evidence="1" id="KW-0808">Transferase</keyword>
<evidence type="ECO:0000256" key="2">
    <source>
        <dbReference type="ARBA" id="ARBA00023315"/>
    </source>
</evidence>
<dbReference type="InterPro" id="IPR016181">
    <property type="entry name" value="Acyl_CoA_acyltransferase"/>
</dbReference>
<evidence type="ECO:0000313" key="5">
    <source>
        <dbReference type="Proteomes" id="UP001177140"/>
    </source>
</evidence>
<dbReference type="SUPFAM" id="SSF55729">
    <property type="entry name" value="Acyl-CoA N-acyltransferases (Nat)"/>
    <property type="match status" value="1"/>
</dbReference>
<dbReference type="Gene3D" id="3.40.630.30">
    <property type="match status" value="1"/>
</dbReference>
<evidence type="ECO:0000256" key="1">
    <source>
        <dbReference type="ARBA" id="ARBA00022679"/>
    </source>
</evidence>
<dbReference type="CDD" id="cd04301">
    <property type="entry name" value="NAT_SF"/>
    <property type="match status" value="1"/>
</dbReference>
<accession>A0AA41RQJ4</accession>
<proteinExistence type="predicted"/>
<keyword evidence="5" id="KW-1185">Reference proteome</keyword>
<dbReference type="InterPro" id="IPR000182">
    <property type="entry name" value="GNAT_dom"/>
</dbReference>
<evidence type="ECO:0000259" key="3">
    <source>
        <dbReference type="Pfam" id="PF00583"/>
    </source>
</evidence>
<evidence type="ECO:0000313" key="4">
    <source>
        <dbReference type="EMBL" id="MCL7021735.1"/>
    </source>
</evidence>
<dbReference type="EMBL" id="JAJJMA010004117">
    <property type="protein sequence ID" value="MCL7021735.1"/>
    <property type="molecule type" value="Genomic_DNA"/>
</dbReference>